<feature type="region of interest" description="Disordered" evidence="1">
    <location>
        <begin position="588"/>
        <end position="625"/>
    </location>
</feature>
<dbReference type="Proteomes" id="UP000807353">
    <property type="component" value="Unassembled WGS sequence"/>
</dbReference>
<feature type="compositionally biased region" description="Polar residues" evidence="1">
    <location>
        <begin position="601"/>
        <end position="612"/>
    </location>
</feature>
<feature type="compositionally biased region" description="Polar residues" evidence="1">
    <location>
        <begin position="812"/>
        <end position="826"/>
    </location>
</feature>
<evidence type="ECO:0000313" key="2">
    <source>
        <dbReference type="EMBL" id="KAF9462928.1"/>
    </source>
</evidence>
<protein>
    <submittedName>
        <fullName evidence="2">Uncharacterized protein</fullName>
    </submittedName>
</protein>
<feature type="compositionally biased region" description="Polar residues" evidence="1">
    <location>
        <begin position="15"/>
        <end position="31"/>
    </location>
</feature>
<accession>A0A9P5Y610</accession>
<feature type="region of interest" description="Disordered" evidence="1">
    <location>
        <begin position="89"/>
        <end position="219"/>
    </location>
</feature>
<evidence type="ECO:0000313" key="3">
    <source>
        <dbReference type="Proteomes" id="UP000807353"/>
    </source>
</evidence>
<name>A0A9P5Y610_9AGAR</name>
<feature type="region of interest" description="Disordered" evidence="1">
    <location>
        <begin position="1"/>
        <end position="33"/>
    </location>
</feature>
<sequence>MDDPWANAWGEPSKHNINSPSTWVPSTTNDVQDSETDLAMPSWATGAEVEWAEPSDAQGALWGANLPSKEWTTSPYDSIYLGKSSVEELPQPSEFLPPEPTRLSSPAPSSHLIETRPLENNAVTSQPSSTAASSFKSISPPDSPDAFGTFETGLNSSEPDTDSWPPSGAVSDPTSLEADAWGDSGWGVTSSVSDVPRDKKPIDEWENAKQQKERQDRHVPPEVLASILHQFEEFSLELWPKATDASDRGVDNKYSSRQGEIEKTNDLTNAVNKLIPQNLTLPPYIHFSKTFTSKYLGESLRFTRHAATTRSSPMAIYFASKGSTAWETSIKSRPENLKDDLLPPGWRVIEKEKDSTFLVLDPKKKASGGLLSFFGRRGGPTPPSAVSVSRPASPVRPPSSASVATPSLSISVRSSDISVDSSSSPQVRSSTPVTSFSPVGLSRTSLESDPVVPSPSSTPTILSPSQQNPPETTPPSSAVSRFLTRFSRSKTTGSNPRNSLALSTDDLEFLSDIVPSAHDEVDEASQLRELSSMIGSSPLPTKLPAPLPPPPRLLPLARASPNNSTLNIPNGMQPSGINDDLLSMFNSPVTNPPISSADPEPQTSSTKFTTNPPVAKPLSPSDSIIGGTLISTTNKVSSPFDFPPAPNSASRSRIPPLQKRTPIAIMSTNAVSLPPHSTSFAALPPPPSSRIPPPIPLLHNTEVTTARTSTQAPISSQKFQQLPLKEPSTFGIADDDDFNDFHSTPVVATTSFDSSVSSVFSDKSLISSSSASTSGSKDLIDDFDDFVSSPLRTPSPPRLPEKHALFGHKPSRQSLPPRNTSPTGQQPRPLRRVSRAADHQRTMSLLDIAATRQGKWPAPASPLPHALPPPPVNLTLSGFNTLSEDSTIAPSISSPANFKDSDMTPRLLNSLPSTGITTFPLPQLRAISPPTTIQQSADTKSSLLNVLPTSPAVASSGGLSAQDLSFFEGI</sequence>
<dbReference type="AlphaFoldDB" id="A0A9P5Y610"/>
<dbReference type="EMBL" id="MU150267">
    <property type="protein sequence ID" value="KAF9462928.1"/>
    <property type="molecule type" value="Genomic_DNA"/>
</dbReference>
<keyword evidence="3" id="KW-1185">Reference proteome</keyword>
<feature type="region of interest" description="Disordered" evidence="1">
    <location>
        <begin position="371"/>
        <end position="478"/>
    </location>
</feature>
<evidence type="ECO:0000256" key="1">
    <source>
        <dbReference type="SAM" id="MobiDB-lite"/>
    </source>
</evidence>
<feature type="compositionally biased region" description="Low complexity" evidence="1">
    <location>
        <begin position="445"/>
        <end position="465"/>
    </location>
</feature>
<gene>
    <name evidence="2" type="ORF">BDZ94DRAFT_1260194</name>
</gene>
<dbReference type="OrthoDB" id="3262497at2759"/>
<organism evidence="2 3">
    <name type="scientific">Collybia nuda</name>
    <dbReference type="NCBI Taxonomy" id="64659"/>
    <lineage>
        <taxon>Eukaryota</taxon>
        <taxon>Fungi</taxon>
        <taxon>Dikarya</taxon>
        <taxon>Basidiomycota</taxon>
        <taxon>Agaricomycotina</taxon>
        <taxon>Agaricomycetes</taxon>
        <taxon>Agaricomycetidae</taxon>
        <taxon>Agaricales</taxon>
        <taxon>Tricholomatineae</taxon>
        <taxon>Clitocybaceae</taxon>
        <taxon>Collybia</taxon>
    </lineage>
</organism>
<reference evidence="2" key="1">
    <citation type="submission" date="2020-11" db="EMBL/GenBank/DDBJ databases">
        <authorList>
            <consortium name="DOE Joint Genome Institute"/>
            <person name="Ahrendt S."/>
            <person name="Riley R."/>
            <person name="Andreopoulos W."/>
            <person name="Labutti K."/>
            <person name="Pangilinan J."/>
            <person name="Ruiz-Duenas F.J."/>
            <person name="Barrasa J.M."/>
            <person name="Sanchez-Garcia M."/>
            <person name="Camarero S."/>
            <person name="Miyauchi S."/>
            <person name="Serrano A."/>
            <person name="Linde D."/>
            <person name="Babiker R."/>
            <person name="Drula E."/>
            <person name="Ayuso-Fernandez I."/>
            <person name="Pacheco R."/>
            <person name="Padilla G."/>
            <person name="Ferreira P."/>
            <person name="Barriuso J."/>
            <person name="Kellner H."/>
            <person name="Castanera R."/>
            <person name="Alfaro M."/>
            <person name="Ramirez L."/>
            <person name="Pisabarro A.G."/>
            <person name="Kuo A."/>
            <person name="Tritt A."/>
            <person name="Lipzen A."/>
            <person name="He G."/>
            <person name="Yan M."/>
            <person name="Ng V."/>
            <person name="Cullen D."/>
            <person name="Martin F."/>
            <person name="Rosso M.-N."/>
            <person name="Henrissat B."/>
            <person name="Hibbett D."/>
            <person name="Martinez A.T."/>
            <person name="Grigoriev I.V."/>
        </authorList>
    </citation>
    <scope>NUCLEOTIDE SEQUENCE</scope>
    <source>
        <strain evidence="2">CBS 247.69</strain>
    </source>
</reference>
<feature type="compositionally biased region" description="Polar residues" evidence="1">
    <location>
        <begin position="466"/>
        <end position="478"/>
    </location>
</feature>
<feature type="region of interest" description="Disordered" evidence="1">
    <location>
        <begin position="788"/>
        <end position="839"/>
    </location>
</feature>
<feature type="compositionally biased region" description="Low complexity" evidence="1">
    <location>
        <begin position="384"/>
        <end position="435"/>
    </location>
</feature>
<comment type="caution">
    <text evidence="2">The sequence shown here is derived from an EMBL/GenBank/DDBJ whole genome shotgun (WGS) entry which is preliminary data.</text>
</comment>
<feature type="compositionally biased region" description="Low complexity" evidence="1">
    <location>
        <begin position="124"/>
        <end position="140"/>
    </location>
</feature>
<proteinExistence type="predicted"/>
<feature type="compositionally biased region" description="Basic and acidic residues" evidence="1">
    <location>
        <begin position="195"/>
        <end position="219"/>
    </location>
</feature>